<name>A0A2R6NH13_9APHY</name>
<evidence type="ECO:0000313" key="3">
    <source>
        <dbReference type="Proteomes" id="UP000186601"/>
    </source>
</evidence>
<dbReference type="STRING" id="98765.A0A2R6NH13"/>
<feature type="transmembrane region" description="Helical" evidence="1">
    <location>
        <begin position="98"/>
        <end position="120"/>
    </location>
</feature>
<dbReference type="OrthoDB" id="3230658at2759"/>
<gene>
    <name evidence="2" type="ORF">PHLCEN_2v12472</name>
</gene>
<sequence length="256" mass="27706">MFVPPNLETPLAWLPPVDALQVQAANYVFVAVLGVMLIHNKFGNAKRSIFCSFPGNLNIQNCDAAFIAVGLGGGLATMLNSLLMFFRVRAVYHGSKVMVAFFSFLWLATAAASLLGPFTLKGVHIGPTQICTTSEVASFGSATFIAAGVHDTIIFLAITYRMVIYHVDAPTRNWTHRLKIMVSGEGMGNISRLLLRTGVFYYLTVSGTQQSTAVPLSPLFRRGVESGPPKDAVRSMGSEADISVIEFVKSPGLREM</sequence>
<keyword evidence="1" id="KW-1133">Transmembrane helix</keyword>
<comment type="caution">
    <text evidence="2">The sequence shown here is derived from an EMBL/GenBank/DDBJ whole genome shotgun (WGS) entry which is preliminary data.</text>
</comment>
<proteinExistence type="predicted"/>
<accession>A0A2R6NH13</accession>
<dbReference type="EMBL" id="MLYV02001259">
    <property type="protein sequence ID" value="PSR71619.1"/>
    <property type="molecule type" value="Genomic_DNA"/>
</dbReference>
<evidence type="ECO:0000256" key="1">
    <source>
        <dbReference type="SAM" id="Phobius"/>
    </source>
</evidence>
<organism evidence="2 3">
    <name type="scientific">Hermanssonia centrifuga</name>
    <dbReference type="NCBI Taxonomy" id="98765"/>
    <lineage>
        <taxon>Eukaryota</taxon>
        <taxon>Fungi</taxon>
        <taxon>Dikarya</taxon>
        <taxon>Basidiomycota</taxon>
        <taxon>Agaricomycotina</taxon>
        <taxon>Agaricomycetes</taxon>
        <taxon>Polyporales</taxon>
        <taxon>Meruliaceae</taxon>
        <taxon>Hermanssonia</taxon>
    </lineage>
</organism>
<keyword evidence="1" id="KW-0812">Transmembrane</keyword>
<feature type="transmembrane region" description="Helical" evidence="1">
    <location>
        <begin position="64"/>
        <end position="86"/>
    </location>
</feature>
<dbReference type="Proteomes" id="UP000186601">
    <property type="component" value="Unassembled WGS sequence"/>
</dbReference>
<keyword evidence="1" id="KW-0472">Membrane</keyword>
<reference evidence="2 3" key="1">
    <citation type="submission" date="2018-02" db="EMBL/GenBank/DDBJ databases">
        <title>Genome sequence of the basidiomycete white-rot fungus Phlebia centrifuga.</title>
        <authorList>
            <person name="Granchi Z."/>
            <person name="Peng M."/>
            <person name="de Vries R.P."/>
            <person name="Hilden K."/>
            <person name="Makela M.R."/>
            <person name="Grigoriev I."/>
            <person name="Riley R."/>
        </authorList>
    </citation>
    <scope>NUCLEOTIDE SEQUENCE [LARGE SCALE GENOMIC DNA]</scope>
    <source>
        <strain evidence="2 3">FBCC195</strain>
    </source>
</reference>
<protein>
    <submittedName>
        <fullName evidence="2">Uncharacterized protein</fullName>
    </submittedName>
</protein>
<keyword evidence="3" id="KW-1185">Reference proteome</keyword>
<dbReference type="AlphaFoldDB" id="A0A2R6NH13"/>
<evidence type="ECO:0000313" key="2">
    <source>
        <dbReference type="EMBL" id="PSR71619.1"/>
    </source>
</evidence>